<dbReference type="GO" id="GO:0016712">
    <property type="term" value="F:oxidoreductase activity, acting on paired donors, with incorporation or reduction of molecular oxygen, reduced flavin or flavoprotein as one donor, and incorporation of one atom of oxygen"/>
    <property type="evidence" value="ECO:0007669"/>
    <property type="project" value="InterPro"/>
</dbReference>
<keyword evidence="3" id="KW-0479">Metal-binding</keyword>
<name>A0AAE0DK17_9LECA</name>
<keyword evidence="4" id="KW-0560">Oxidoreductase</keyword>
<keyword evidence="9" id="KW-1185">Reference proteome</keyword>
<organism evidence="8 9">
    <name type="scientific">Lepraria neglecta</name>
    <dbReference type="NCBI Taxonomy" id="209136"/>
    <lineage>
        <taxon>Eukaryota</taxon>
        <taxon>Fungi</taxon>
        <taxon>Dikarya</taxon>
        <taxon>Ascomycota</taxon>
        <taxon>Pezizomycotina</taxon>
        <taxon>Lecanoromycetes</taxon>
        <taxon>OSLEUM clade</taxon>
        <taxon>Lecanoromycetidae</taxon>
        <taxon>Lecanorales</taxon>
        <taxon>Lecanorineae</taxon>
        <taxon>Stereocaulaceae</taxon>
        <taxon>Lepraria</taxon>
    </lineage>
</organism>
<keyword evidence="5" id="KW-0408">Iron</keyword>
<dbReference type="SUPFAM" id="SSF48264">
    <property type="entry name" value="Cytochrome P450"/>
    <property type="match status" value="1"/>
</dbReference>
<dbReference type="PANTHER" id="PTHR24287:SF19">
    <property type="entry name" value="CYTOCHROME P450"/>
    <property type="match status" value="1"/>
</dbReference>
<dbReference type="Pfam" id="PF00067">
    <property type="entry name" value="p450"/>
    <property type="match status" value="1"/>
</dbReference>
<dbReference type="CDD" id="cd11063">
    <property type="entry name" value="CYP52"/>
    <property type="match status" value="1"/>
</dbReference>
<dbReference type="GO" id="GO:0020037">
    <property type="term" value="F:heme binding"/>
    <property type="evidence" value="ECO:0007669"/>
    <property type="project" value="InterPro"/>
</dbReference>
<evidence type="ECO:0000256" key="5">
    <source>
        <dbReference type="ARBA" id="ARBA00023004"/>
    </source>
</evidence>
<feature type="signal peptide" evidence="7">
    <location>
        <begin position="1"/>
        <end position="20"/>
    </location>
</feature>
<comment type="cofactor">
    <cofactor evidence="1">
        <name>heme</name>
        <dbReference type="ChEBI" id="CHEBI:30413"/>
    </cofactor>
</comment>
<dbReference type="GO" id="GO:0005506">
    <property type="term" value="F:iron ion binding"/>
    <property type="evidence" value="ECO:0007669"/>
    <property type="project" value="InterPro"/>
</dbReference>
<evidence type="ECO:0000256" key="3">
    <source>
        <dbReference type="ARBA" id="ARBA00022723"/>
    </source>
</evidence>
<evidence type="ECO:0008006" key="10">
    <source>
        <dbReference type="Google" id="ProtNLM"/>
    </source>
</evidence>
<dbReference type="InterPro" id="IPR036396">
    <property type="entry name" value="Cyt_P450_sf"/>
</dbReference>
<reference evidence="8" key="1">
    <citation type="submission" date="2022-11" db="EMBL/GenBank/DDBJ databases">
        <title>Chromosomal genome sequence assembly and mating type (MAT) locus characterization of the leprose asexual lichenized fungus Lepraria neglecta (Nyl.) Erichsen.</title>
        <authorList>
            <person name="Allen J.L."/>
            <person name="Pfeffer B."/>
        </authorList>
    </citation>
    <scope>NUCLEOTIDE SEQUENCE</scope>
    <source>
        <strain evidence="8">Allen 5258</strain>
    </source>
</reference>
<evidence type="ECO:0000256" key="6">
    <source>
        <dbReference type="ARBA" id="ARBA00023033"/>
    </source>
</evidence>
<comment type="similarity">
    <text evidence="2">Belongs to the cytochrome P450 family.</text>
</comment>
<comment type="caution">
    <text evidence="8">The sequence shown here is derived from an EMBL/GenBank/DDBJ whole genome shotgun (WGS) entry which is preliminary data.</text>
</comment>
<dbReference type="InterPro" id="IPR001128">
    <property type="entry name" value="Cyt_P450"/>
</dbReference>
<dbReference type="PRINTS" id="PR01239">
    <property type="entry name" value="EP450IICYP52"/>
</dbReference>
<protein>
    <recommendedName>
        <fullName evidence="10">Cytochrome P450</fullName>
    </recommendedName>
</protein>
<evidence type="ECO:0000256" key="4">
    <source>
        <dbReference type="ARBA" id="ARBA00023002"/>
    </source>
</evidence>
<dbReference type="EMBL" id="JASNWA010000007">
    <property type="protein sequence ID" value="KAK3172902.1"/>
    <property type="molecule type" value="Genomic_DNA"/>
</dbReference>
<dbReference type="InterPro" id="IPR002974">
    <property type="entry name" value="Cyt_P450_E_CYP52_ascomycetes"/>
</dbReference>
<keyword evidence="7" id="KW-0732">Signal</keyword>
<sequence>MSYTYLVIVCLIAAFANRYALKGVSNWLSYTDSLHKYGCELPPSYAHGEPFLGTDLANRIKKGMQNGNLMEVMRQIFESYGTTFRAKIMGKSVLYTMDVQNIQAVVALEFEKFGVEPLRQATSGTWMGKGIFVTDGPVWDHARRTLRPIFHRAQVGNLTAFEKHVSRMIKLIPRDETTVDLQTLFRRLFLDTSTEYLFGDCTDSLSSESGSLEADAFITSFDNALRGVSRRQMLGPLMNLLGSDKEWKKAVAEVHARIDKYVDAALQRRREGGSSQITSSSYVFADQLVYETQDRLFLRDQLLNVFFPARDSAAIGASCVFFMLARNPDAWQKLRGEVLKIDQPITFEVLKSMKYLSWVLNESLRLLSPTNRAVRTCLSDCVLPRGGGVKGTSPIYVLKGTRIDMDFGLMHQDEEVWGKDAKLFRPERWEKVKPMWTYIPFLGGPRICPAQQMVLTQYGYLLVRLMQEFERMVNRDEVSSFIEEHRMTKQSRNGVKVAFVTAGKK</sequence>
<evidence type="ECO:0000256" key="1">
    <source>
        <dbReference type="ARBA" id="ARBA00001971"/>
    </source>
</evidence>
<evidence type="ECO:0000256" key="2">
    <source>
        <dbReference type="ARBA" id="ARBA00010617"/>
    </source>
</evidence>
<dbReference type="AlphaFoldDB" id="A0AAE0DK17"/>
<accession>A0AAE0DK17</accession>
<evidence type="ECO:0000256" key="7">
    <source>
        <dbReference type="SAM" id="SignalP"/>
    </source>
</evidence>
<dbReference type="InterPro" id="IPR047146">
    <property type="entry name" value="Cyt_P450_E_CYP52_fungi"/>
</dbReference>
<gene>
    <name evidence="8" type="ORF">OEA41_006228</name>
</gene>
<proteinExistence type="inferred from homology"/>
<keyword evidence="6" id="KW-0503">Monooxygenase</keyword>
<evidence type="ECO:0000313" key="8">
    <source>
        <dbReference type="EMBL" id="KAK3172902.1"/>
    </source>
</evidence>
<dbReference type="Gene3D" id="1.10.630.10">
    <property type="entry name" value="Cytochrome P450"/>
    <property type="match status" value="1"/>
</dbReference>
<dbReference type="Proteomes" id="UP001276659">
    <property type="component" value="Unassembled WGS sequence"/>
</dbReference>
<feature type="chain" id="PRO_5042178544" description="Cytochrome P450" evidence="7">
    <location>
        <begin position="21"/>
        <end position="505"/>
    </location>
</feature>
<evidence type="ECO:0000313" key="9">
    <source>
        <dbReference type="Proteomes" id="UP001276659"/>
    </source>
</evidence>
<dbReference type="PANTHER" id="PTHR24287">
    <property type="entry name" value="P450, PUTATIVE (EUROFUNG)-RELATED"/>
    <property type="match status" value="1"/>
</dbReference>